<dbReference type="SMART" id="SM00342">
    <property type="entry name" value="HTH_ARAC"/>
    <property type="match status" value="1"/>
</dbReference>
<evidence type="ECO:0000256" key="1">
    <source>
        <dbReference type="ARBA" id="ARBA00023015"/>
    </source>
</evidence>
<keyword evidence="3" id="KW-0804">Transcription</keyword>
<proteinExistence type="predicted"/>
<dbReference type="InterPro" id="IPR009057">
    <property type="entry name" value="Homeodomain-like_sf"/>
</dbReference>
<dbReference type="Gene3D" id="1.10.10.60">
    <property type="entry name" value="Homeodomain-like"/>
    <property type="match status" value="1"/>
</dbReference>
<evidence type="ECO:0000259" key="4">
    <source>
        <dbReference type="PROSITE" id="PS01124"/>
    </source>
</evidence>
<evidence type="ECO:0000313" key="5">
    <source>
        <dbReference type="EMBL" id="MBB3057760.1"/>
    </source>
</evidence>
<gene>
    <name evidence="5" type="ORF">FHS11_004202</name>
</gene>
<feature type="domain" description="HTH araC/xylS-type" evidence="4">
    <location>
        <begin position="185"/>
        <end position="283"/>
    </location>
</feature>
<accession>A0A839SLN8</accession>
<keyword evidence="1" id="KW-0805">Transcription regulation</keyword>
<dbReference type="PANTHER" id="PTHR43280:SF32">
    <property type="entry name" value="TRANSCRIPTIONAL REGULATORY PROTEIN"/>
    <property type="match status" value="1"/>
</dbReference>
<dbReference type="SUPFAM" id="SSF51215">
    <property type="entry name" value="Regulatory protein AraC"/>
    <property type="match status" value="1"/>
</dbReference>
<dbReference type="InterPro" id="IPR018060">
    <property type="entry name" value="HTH_AraC"/>
</dbReference>
<keyword evidence="6" id="KW-1185">Reference proteome</keyword>
<dbReference type="SUPFAM" id="SSF46689">
    <property type="entry name" value="Homeodomain-like"/>
    <property type="match status" value="1"/>
</dbReference>
<reference evidence="5" key="1">
    <citation type="submission" date="2020-08" db="EMBL/GenBank/DDBJ databases">
        <title>Genomic Encyclopedia of Type Strains, Phase III (KMG-III): the genomes of soil and plant-associated and newly described type strains.</title>
        <authorList>
            <person name="Whitman W."/>
        </authorList>
    </citation>
    <scope>NUCLEOTIDE SEQUENCE [LARGE SCALE GENOMIC DNA]</scope>
    <source>
        <strain evidence="5">CECT 8628</strain>
    </source>
</reference>
<dbReference type="AlphaFoldDB" id="A0A839SLN8"/>
<dbReference type="OrthoDB" id="2585681at2"/>
<dbReference type="GO" id="GO:0003700">
    <property type="term" value="F:DNA-binding transcription factor activity"/>
    <property type="evidence" value="ECO:0007669"/>
    <property type="project" value="InterPro"/>
</dbReference>
<dbReference type="GO" id="GO:0043565">
    <property type="term" value="F:sequence-specific DNA binding"/>
    <property type="evidence" value="ECO:0007669"/>
    <property type="project" value="InterPro"/>
</dbReference>
<evidence type="ECO:0000313" key="6">
    <source>
        <dbReference type="Proteomes" id="UP000539265"/>
    </source>
</evidence>
<evidence type="ECO:0000256" key="2">
    <source>
        <dbReference type="ARBA" id="ARBA00023125"/>
    </source>
</evidence>
<dbReference type="InterPro" id="IPR037923">
    <property type="entry name" value="HTH-like"/>
</dbReference>
<evidence type="ECO:0000256" key="3">
    <source>
        <dbReference type="ARBA" id="ARBA00023163"/>
    </source>
</evidence>
<comment type="caution">
    <text evidence="5">The sequence shown here is derived from an EMBL/GenBank/DDBJ whole genome shotgun (WGS) entry which is preliminary data.</text>
</comment>
<protein>
    <submittedName>
        <fullName evidence="5">AraC-like DNA-binding protein</fullName>
    </submittedName>
</protein>
<dbReference type="EMBL" id="JACHWX010000015">
    <property type="protein sequence ID" value="MBB3057760.1"/>
    <property type="molecule type" value="Genomic_DNA"/>
</dbReference>
<sequence length="291" mass="33196">MMTQTASTLINPETKALAFKIFAFEDDAYFKEVKNYNYYSMVLVTEGTGTLRADFSEYLLEAHSLACFSVYQPFMIKADTDLKGILINFHPDFFCIHKHQQEVACNGVLFNNIYESPVVSLAPAEVHSLLQIINELKAEMQNAALAQYELLVSYLKIFLINASRIKLNQNQPVIPGNKQEPFILQTLKDAIEAHYKTKHSAGEYAGLLNISTRALNRISKVHFNKTITNLIAERIIIEAKRELYLTSKPVKMIAYELGFNDEFYFSRFFKGNADVSPQRYRDTVGFSRAEA</sequence>
<keyword evidence="2" id="KW-0238">DNA-binding</keyword>
<dbReference type="Proteomes" id="UP000539265">
    <property type="component" value="Unassembled WGS sequence"/>
</dbReference>
<organism evidence="5 6">
    <name type="scientific">Mucilaginibacter gotjawali</name>
    <dbReference type="NCBI Taxonomy" id="1550579"/>
    <lineage>
        <taxon>Bacteria</taxon>
        <taxon>Pseudomonadati</taxon>
        <taxon>Bacteroidota</taxon>
        <taxon>Sphingobacteriia</taxon>
        <taxon>Sphingobacteriales</taxon>
        <taxon>Sphingobacteriaceae</taxon>
        <taxon>Mucilaginibacter</taxon>
    </lineage>
</organism>
<dbReference type="PANTHER" id="PTHR43280">
    <property type="entry name" value="ARAC-FAMILY TRANSCRIPTIONAL REGULATOR"/>
    <property type="match status" value="1"/>
</dbReference>
<dbReference type="Pfam" id="PF12833">
    <property type="entry name" value="HTH_18"/>
    <property type="match status" value="1"/>
</dbReference>
<name>A0A839SLN8_9SPHI</name>
<dbReference type="PROSITE" id="PS01124">
    <property type="entry name" value="HTH_ARAC_FAMILY_2"/>
    <property type="match status" value="1"/>
</dbReference>